<dbReference type="PANTHER" id="PTHR47090">
    <property type="entry name" value="PROTEIN EDS1-RELATED"/>
    <property type="match status" value="1"/>
</dbReference>
<dbReference type="OrthoDB" id="426718at2759"/>
<dbReference type="GO" id="GO:0006952">
    <property type="term" value="P:defense response"/>
    <property type="evidence" value="ECO:0007669"/>
    <property type="project" value="UniProtKB-KW"/>
</dbReference>
<evidence type="ECO:0000256" key="1">
    <source>
        <dbReference type="ARBA" id="ARBA00004123"/>
    </source>
</evidence>
<name>A0A2Z6MRA8_TRISU</name>
<dbReference type="GO" id="GO:0005737">
    <property type="term" value="C:cytoplasm"/>
    <property type="evidence" value="ECO:0007669"/>
    <property type="project" value="UniProtKB-SubCell"/>
</dbReference>
<keyword evidence="5" id="KW-0611">Plant defense</keyword>
<feature type="coiled-coil region" evidence="7">
    <location>
        <begin position="97"/>
        <end position="124"/>
    </location>
</feature>
<dbReference type="SUPFAM" id="SSF53474">
    <property type="entry name" value="alpha/beta-Hydrolases"/>
    <property type="match status" value="1"/>
</dbReference>
<sequence length="613" mass="70240">MASSRGGSEFRELSTDQIEKSLAASLKVHKTPEKPYLLEKNSRSNPKEVIISFPASGAFKDWFSKTTFGETEIDLKLFPSLRSIGNNEPALVNKFFLQRFQELLESLKKEVEDAMNKKKQIVFAGHSSGGPVAILATLWTMEHHLTPKSDGGFHPLCITFGSPLVGNHIFSHATRREDWSKYFFNFVLRYDIVPRILLAPLSSLDQKFETVSQILDPKNKSFMSESSLKRIASTSDFYFEVISNAATVSTHAACKLMGTTEATLETLANFVPLSPYRPFGTYIFSTTSGNEGKQIVMKNPDAILQVMFFSAQLSSEEETAQVSFESLRQHLTYGVDLQKNLGLQNFVLLDQLEKIPLSEPTTTGGDIATINIALNDLGLSTRARLCIKAAAALEERKRTNEKTIEGKKGFMEEKMNVLASYRETRGHQKKGYYDAFKDQLEAQDFHANVWRLELAGVWDEIIEKLLNDELPAEFEVNKEWIDIGKKFRRLVEPLDIANYYRHSRNRDGRAYMDKGGRPKRYRYTQRWLEHAERREDEGYSESCFWAEVEDLCNKSFENVKEKVLKLEEKIKKWHEKGIVGKDVFLEDSTFVKWWKKLPIQHRQQSCIEDLVEV</sequence>
<organism evidence="10 11">
    <name type="scientific">Trifolium subterraneum</name>
    <name type="common">Subterranean clover</name>
    <dbReference type="NCBI Taxonomy" id="3900"/>
    <lineage>
        <taxon>Eukaryota</taxon>
        <taxon>Viridiplantae</taxon>
        <taxon>Streptophyta</taxon>
        <taxon>Embryophyta</taxon>
        <taxon>Tracheophyta</taxon>
        <taxon>Spermatophyta</taxon>
        <taxon>Magnoliopsida</taxon>
        <taxon>eudicotyledons</taxon>
        <taxon>Gunneridae</taxon>
        <taxon>Pentapetalae</taxon>
        <taxon>rosids</taxon>
        <taxon>fabids</taxon>
        <taxon>Fabales</taxon>
        <taxon>Fabaceae</taxon>
        <taxon>Papilionoideae</taxon>
        <taxon>50 kb inversion clade</taxon>
        <taxon>NPAAA clade</taxon>
        <taxon>Hologalegina</taxon>
        <taxon>IRL clade</taxon>
        <taxon>Trifolieae</taxon>
        <taxon>Trifolium</taxon>
    </lineage>
</organism>
<evidence type="ECO:0000256" key="3">
    <source>
        <dbReference type="ARBA" id="ARBA00022490"/>
    </source>
</evidence>
<evidence type="ECO:0000259" key="9">
    <source>
        <dbReference type="Pfam" id="PF18117"/>
    </source>
</evidence>
<keyword evidence="3" id="KW-0963">Cytoplasm</keyword>
<dbReference type="Proteomes" id="UP000242715">
    <property type="component" value="Unassembled WGS sequence"/>
</dbReference>
<evidence type="ECO:0008006" key="12">
    <source>
        <dbReference type="Google" id="ProtNLM"/>
    </source>
</evidence>
<dbReference type="GO" id="GO:0005634">
    <property type="term" value="C:nucleus"/>
    <property type="evidence" value="ECO:0007669"/>
    <property type="project" value="UniProtKB-SubCell"/>
</dbReference>
<keyword evidence="6" id="KW-0539">Nucleus</keyword>
<evidence type="ECO:0000256" key="4">
    <source>
        <dbReference type="ARBA" id="ARBA00022801"/>
    </source>
</evidence>
<dbReference type="Pfam" id="PF01764">
    <property type="entry name" value="Lipase_3"/>
    <property type="match status" value="1"/>
</dbReference>
<dbReference type="GO" id="GO:0006629">
    <property type="term" value="P:lipid metabolic process"/>
    <property type="evidence" value="ECO:0007669"/>
    <property type="project" value="InterPro"/>
</dbReference>
<dbReference type="InterPro" id="IPR002921">
    <property type="entry name" value="Fungal_lipase-type"/>
</dbReference>
<evidence type="ECO:0000313" key="10">
    <source>
        <dbReference type="EMBL" id="GAU33951.1"/>
    </source>
</evidence>
<evidence type="ECO:0000256" key="7">
    <source>
        <dbReference type="SAM" id="Coils"/>
    </source>
</evidence>
<feature type="domain" description="Fungal lipase-type" evidence="8">
    <location>
        <begin position="55"/>
        <end position="197"/>
    </location>
</feature>
<dbReference type="InterPro" id="IPR041266">
    <property type="entry name" value="EDS1_EP"/>
</dbReference>
<dbReference type="Pfam" id="PF18117">
    <property type="entry name" value="EDS1_EP"/>
    <property type="match status" value="1"/>
</dbReference>
<keyword evidence="7" id="KW-0175">Coiled coil</keyword>
<proteinExistence type="predicted"/>
<dbReference type="GO" id="GO:0016787">
    <property type="term" value="F:hydrolase activity"/>
    <property type="evidence" value="ECO:0007669"/>
    <property type="project" value="UniProtKB-KW"/>
</dbReference>
<comment type="subcellular location">
    <subcellularLocation>
        <location evidence="2">Cytoplasm</location>
    </subcellularLocation>
    <subcellularLocation>
        <location evidence="1">Nucleus</location>
    </subcellularLocation>
</comment>
<accession>A0A2Z6MRA8</accession>
<reference evidence="11" key="1">
    <citation type="journal article" date="2017" name="Front. Plant Sci.">
        <title>Climate Clever Clovers: New Paradigm to Reduce the Environmental Footprint of Ruminants by Breeding Low Methanogenic Forages Utilizing Haplotype Variation.</title>
        <authorList>
            <person name="Kaur P."/>
            <person name="Appels R."/>
            <person name="Bayer P.E."/>
            <person name="Keeble-Gagnere G."/>
            <person name="Wang J."/>
            <person name="Hirakawa H."/>
            <person name="Shirasawa K."/>
            <person name="Vercoe P."/>
            <person name="Stefanova K."/>
            <person name="Durmic Z."/>
            <person name="Nichols P."/>
            <person name="Revell C."/>
            <person name="Isobe S.N."/>
            <person name="Edwards D."/>
            <person name="Erskine W."/>
        </authorList>
    </citation>
    <scope>NUCLEOTIDE SEQUENCE [LARGE SCALE GENOMIC DNA]</scope>
    <source>
        <strain evidence="11">cv. Daliak</strain>
    </source>
</reference>
<protein>
    <recommendedName>
        <fullName evidence="12">EDS1 EP domain-containing protein</fullName>
    </recommendedName>
</protein>
<dbReference type="InterPro" id="IPR029058">
    <property type="entry name" value="AB_hydrolase_fold"/>
</dbReference>
<gene>
    <name evidence="10" type="ORF">TSUD_148720</name>
</gene>
<keyword evidence="4" id="KW-0378">Hydrolase</keyword>
<evidence type="ECO:0000256" key="5">
    <source>
        <dbReference type="ARBA" id="ARBA00022821"/>
    </source>
</evidence>
<evidence type="ECO:0000313" key="11">
    <source>
        <dbReference type="Proteomes" id="UP000242715"/>
    </source>
</evidence>
<dbReference type="Gene3D" id="3.40.50.1820">
    <property type="entry name" value="alpha/beta hydrolase"/>
    <property type="match status" value="1"/>
</dbReference>
<evidence type="ECO:0000259" key="8">
    <source>
        <dbReference type="Pfam" id="PF01764"/>
    </source>
</evidence>
<evidence type="ECO:0000256" key="6">
    <source>
        <dbReference type="ARBA" id="ARBA00023242"/>
    </source>
</evidence>
<dbReference type="CDD" id="cd00519">
    <property type="entry name" value="Lipase_3"/>
    <property type="match status" value="1"/>
</dbReference>
<dbReference type="PANTHER" id="PTHR47090:SF2">
    <property type="entry name" value="PROTEIN EDS1-RELATED"/>
    <property type="match status" value="1"/>
</dbReference>
<dbReference type="EMBL" id="DF973541">
    <property type="protein sequence ID" value="GAU33951.1"/>
    <property type="molecule type" value="Genomic_DNA"/>
</dbReference>
<evidence type="ECO:0000256" key="2">
    <source>
        <dbReference type="ARBA" id="ARBA00004496"/>
    </source>
</evidence>
<dbReference type="AlphaFoldDB" id="A0A2Z6MRA8"/>
<keyword evidence="11" id="KW-1185">Reference proteome</keyword>
<feature type="domain" description="EDS1 EP" evidence="9">
    <location>
        <begin position="418"/>
        <end position="609"/>
    </location>
</feature>
<dbReference type="InterPro" id="IPR044214">
    <property type="entry name" value="EDS1-like"/>
</dbReference>